<dbReference type="SUPFAM" id="SSF50692">
    <property type="entry name" value="ADC-like"/>
    <property type="match status" value="1"/>
</dbReference>
<sequence length="55" mass="5823">MSGKKKEKGEEKGITLIVSDAYKMDVGRGVVRLDSKAFEELGLVAGDAVIIKGKG</sequence>
<comment type="caution">
    <text evidence="2">The sequence shown here is derived from an EMBL/GenBank/DDBJ whole genome shotgun (WGS) entry which is preliminary data.</text>
</comment>
<evidence type="ECO:0000313" key="3">
    <source>
        <dbReference type="Proteomes" id="UP000277633"/>
    </source>
</evidence>
<reference evidence="2 3" key="1">
    <citation type="submission" date="2018-06" db="EMBL/GenBank/DDBJ databases">
        <title>Extensive metabolic versatility and redundancy in microbially diverse, dynamic hydrothermal sediments.</title>
        <authorList>
            <person name="Dombrowski N."/>
            <person name="Teske A."/>
            <person name="Baker B.J."/>
        </authorList>
    </citation>
    <scope>NUCLEOTIDE SEQUENCE [LARGE SCALE GENOMIC DNA]</scope>
    <source>
        <strain evidence="2">B9_G13</strain>
    </source>
</reference>
<dbReference type="Gene3D" id="2.40.40.20">
    <property type="match status" value="1"/>
</dbReference>
<dbReference type="EMBL" id="QMWO01000128">
    <property type="protein sequence ID" value="RLG68699.1"/>
    <property type="molecule type" value="Genomic_DNA"/>
</dbReference>
<name>A0A497JFM8_9ARCH</name>
<dbReference type="AlphaFoldDB" id="A0A497JFM8"/>
<gene>
    <name evidence="2" type="ORF">DRO07_03170</name>
</gene>
<dbReference type="InterPro" id="IPR003338">
    <property type="entry name" value="CDC4_N-term_subdom"/>
</dbReference>
<dbReference type="Proteomes" id="UP000277633">
    <property type="component" value="Unassembled WGS sequence"/>
</dbReference>
<dbReference type="Pfam" id="PF02359">
    <property type="entry name" value="CDC48_N"/>
    <property type="match status" value="1"/>
</dbReference>
<evidence type="ECO:0000259" key="1">
    <source>
        <dbReference type="Pfam" id="PF02359"/>
    </source>
</evidence>
<accession>A0A497JFM8</accession>
<feature type="non-terminal residue" evidence="2">
    <location>
        <position position="55"/>
    </location>
</feature>
<dbReference type="InterPro" id="IPR009010">
    <property type="entry name" value="Asp_de-COase-like_dom_sf"/>
</dbReference>
<protein>
    <recommendedName>
        <fullName evidence="1">CDC48 N-terminal subdomain domain-containing protein</fullName>
    </recommendedName>
</protein>
<evidence type="ECO:0000313" key="2">
    <source>
        <dbReference type="EMBL" id="RLG68699.1"/>
    </source>
</evidence>
<proteinExistence type="predicted"/>
<feature type="domain" description="CDC48 N-terminal subdomain" evidence="1">
    <location>
        <begin position="15"/>
        <end position="54"/>
    </location>
</feature>
<organism evidence="2 3">
    <name type="scientific">Candidatus Iainarchaeum sp</name>
    <dbReference type="NCBI Taxonomy" id="3101447"/>
    <lineage>
        <taxon>Archaea</taxon>
        <taxon>Candidatus Iainarchaeota</taxon>
        <taxon>Candidatus Iainarchaeia</taxon>
        <taxon>Candidatus Iainarchaeales</taxon>
        <taxon>Candidatus Iainarchaeaceae</taxon>
        <taxon>Candidatus Iainarchaeum</taxon>
    </lineage>
</organism>